<evidence type="ECO:0000259" key="3">
    <source>
        <dbReference type="Pfam" id="PF07587"/>
    </source>
</evidence>
<dbReference type="AlphaFoldDB" id="A0A518DLH4"/>
<feature type="chain" id="PRO_5021762510" evidence="1">
    <location>
        <begin position="23"/>
        <end position="1076"/>
    </location>
</feature>
<evidence type="ECO:0000259" key="2">
    <source>
        <dbReference type="Pfam" id="PF07583"/>
    </source>
</evidence>
<dbReference type="Proteomes" id="UP000317648">
    <property type="component" value="Chromosome"/>
</dbReference>
<dbReference type="InterPro" id="IPR011429">
    <property type="entry name" value="Cyt_c_Planctomycete-type"/>
</dbReference>
<organism evidence="5 6">
    <name type="scientific">Lignipirellula cremea</name>
    <dbReference type="NCBI Taxonomy" id="2528010"/>
    <lineage>
        <taxon>Bacteria</taxon>
        <taxon>Pseudomonadati</taxon>
        <taxon>Planctomycetota</taxon>
        <taxon>Planctomycetia</taxon>
        <taxon>Pirellulales</taxon>
        <taxon>Pirellulaceae</taxon>
        <taxon>Lignipirellula</taxon>
    </lineage>
</organism>
<name>A0A518DLH4_9BACT</name>
<dbReference type="PANTHER" id="PTHR35889">
    <property type="entry name" value="CYCLOINULO-OLIGOSACCHARIDE FRUCTANOTRANSFERASE-RELATED"/>
    <property type="match status" value="1"/>
</dbReference>
<evidence type="ECO:0000256" key="1">
    <source>
        <dbReference type="SAM" id="SignalP"/>
    </source>
</evidence>
<dbReference type="PANTHER" id="PTHR35889:SF3">
    <property type="entry name" value="F-BOX DOMAIN-CONTAINING PROTEIN"/>
    <property type="match status" value="1"/>
</dbReference>
<dbReference type="Gene3D" id="2.60.120.200">
    <property type="match status" value="1"/>
</dbReference>
<dbReference type="OrthoDB" id="127107at2"/>
<dbReference type="SUPFAM" id="SSF46626">
    <property type="entry name" value="Cytochrome c"/>
    <property type="match status" value="1"/>
</dbReference>
<dbReference type="EMBL" id="CP036433">
    <property type="protein sequence ID" value="QDU92689.1"/>
    <property type="molecule type" value="Genomic_DNA"/>
</dbReference>
<dbReference type="InterPro" id="IPR036909">
    <property type="entry name" value="Cyt_c-like_dom_sf"/>
</dbReference>
<accession>A0A518DLH4</accession>
<dbReference type="GO" id="GO:0009055">
    <property type="term" value="F:electron transfer activity"/>
    <property type="evidence" value="ECO:0007669"/>
    <property type="project" value="InterPro"/>
</dbReference>
<reference evidence="5 6" key="1">
    <citation type="submission" date="2019-02" db="EMBL/GenBank/DDBJ databases">
        <title>Deep-cultivation of Planctomycetes and their phenomic and genomic characterization uncovers novel biology.</title>
        <authorList>
            <person name="Wiegand S."/>
            <person name="Jogler M."/>
            <person name="Boedeker C."/>
            <person name="Pinto D."/>
            <person name="Vollmers J."/>
            <person name="Rivas-Marin E."/>
            <person name="Kohn T."/>
            <person name="Peeters S.H."/>
            <person name="Heuer A."/>
            <person name="Rast P."/>
            <person name="Oberbeckmann S."/>
            <person name="Bunk B."/>
            <person name="Jeske O."/>
            <person name="Meyerdierks A."/>
            <person name="Storesund J.E."/>
            <person name="Kallscheuer N."/>
            <person name="Luecker S."/>
            <person name="Lage O.M."/>
            <person name="Pohl T."/>
            <person name="Merkel B.J."/>
            <person name="Hornburger P."/>
            <person name="Mueller R.-W."/>
            <person name="Bruemmer F."/>
            <person name="Labrenz M."/>
            <person name="Spormann A.M."/>
            <person name="Op den Camp H."/>
            <person name="Overmann J."/>
            <person name="Amann R."/>
            <person name="Jetten M.S.M."/>
            <person name="Mascher T."/>
            <person name="Medema M.H."/>
            <person name="Devos D.P."/>
            <person name="Kaster A.-K."/>
            <person name="Ovreas L."/>
            <person name="Rohde M."/>
            <person name="Galperin M.Y."/>
            <person name="Jogler C."/>
        </authorList>
    </citation>
    <scope>NUCLEOTIDE SEQUENCE [LARGE SCALE GENOMIC DNA]</scope>
    <source>
        <strain evidence="5 6">Pla85_3_4</strain>
    </source>
</reference>
<protein>
    <submittedName>
        <fullName evidence="5">Planctomycete cytochrome C</fullName>
    </submittedName>
</protein>
<dbReference type="GO" id="GO:0020037">
    <property type="term" value="F:heme binding"/>
    <property type="evidence" value="ECO:0007669"/>
    <property type="project" value="InterPro"/>
</dbReference>
<evidence type="ECO:0000313" key="6">
    <source>
        <dbReference type="Proteomes" id="UP000317648"/>
    </source>
</evidence>
<evidence type="ECO:0000259" key="4">
    <source>
        <dbReference type="Pfam" id="PF07635"/>
    </source>
</evidence>
<dbReference type="KEGG" id="lcre:Pla8534_04370"/>
<keyword evidence="1" id="KW-0732">Signal</keyword>
<dbReference type="SUPFAM" id="SSF49899">
    <property type="entry name" value="Concanavalin A-like lectins/glucanases"/>
    <property type="match status" value="1"/>
</dbReference>
<feature type="domain" description="Cytochrome C Planctomycete-type" evidence="4">
    <location>
        <begin position="52"/>
        <end position="108"/>
    </location>
</feature>
<dbReference type="InterPro" id="IPR011444">
    <property type="entry name" value="DUF1549"/>
</dbReference>
<feature type="domain" description="DUF1553" evidence="3">
    <location>
        <begin position="557"/>
        <end position="788"/>
    </location>
</feature>
<sequence length="1076" mass="119702" precursor="true">MTKSCHFLIAIGFLFSTGNLWAAEAESDPTTVSAEHRRFFEEQVRPLLAQRCYKCHGPEKQKGDLRLDSRGAMLQGGESGPAIMPGQPDASLLLEAVKYESFEMPPDGQLKENDIAALEQWIRLGAPWPGDQGVVAKVEKGPRITDEDRQFWSFQPVVDYRPPAVEDARFSRQPIDRFVFARLSQAGLQPAPRADRATLIRRAYFDLWGLPPSPEEVAAFVDDPSPDAYAKLVDRLLASPRYGERWGRYWLDLVRYAESDGYKLDSFRPDAWRYRDYVVNAFNADMPYDQFVREQLAGDELAPENPDALTATGFLRHTIYEYNQRDVRTQWDFMVNELTDVTADVFLGIGLSCARCHDHKFDPLLQEDYFRLRAFFTPIMQPDDQPLPLADRAEWEAWKTARAAWESETAAIRAELAAIEEPYKERAGAVQFNKFPLDVQPILRAQPEDRDPLGQQLTLLAMRQVIAAQEKLSFPEKLNAKDRPRWEALTQQLAEFEKQKPAERPLAFCVSDVGPESPPTRIPGQRNAEPIAPGFLTILDPNPAVIEPPAGLASTGRRTALANWITRPDNPLATRVVVNRVWQHHFGQGLTATASDFGRLGEAPSHPQLLDWLTMRFLENGWRWKPLHRLIMLSETYQQQAVVEQPQAMLADPQNRLLWRANIRRLDAEQVRDAMLAVSGELQEKTGGPSVDDGAPRRGIYVKSMRNTRNPLFDVFDGPDGFSSVAQRNTTTTPTQSLLMMNGDWTLKRARKFAQRVAAVGDDPADQVDAAFRLAYGHPPSTSQAIASVDFLASRAQAPSAGPFPTGEIAGRPGQSAHFDLKPARLTAADTSAMPFSDFTLEAVVVLDSVDADAQVRTIASQWNGSPEEPGWSLGVSGQTSDQKSRNLLLEVVGMNDNGDRQHQTLASNLRLTLHTPYYVAVVFRVANADSAGAEFFLRDLSDPQAPLQTARVKHSLIGGYRSDAAFAIGGRDQAQGHGWHGEIDQVRLSRAALSPAGLMAEASDGLSEATGAVAPETPSKTIGWWRFEKDQPLANSAGDRMPLATNAPAPLLPEEQALLDFCHVLLNSNEFLYVD</sequence>
<proteinExistence type="predicted"/>
<dbReference type="Pfam" id="PF07587">
    <property type="entry name" value="PSD1"/>
    <property type="match status" value="1"/>
</dbReference>
<dbReference type="InterPro" id="IPR022655">
    <property type="entry name" value="DUF1553"/>
</dbReference>
<dbReference type="InterPro" id="IPR013320">
    <property type="entry name" value="ConA-like_dom_sf"/>
</dbReference>
<evidence type="ECO:0000313" key="5">
    <source>
        <dbReference type="EMBL" id="QDU92689.1"/>
    </source>
</evidence>
<dbReference type="RefSeq" id="WP_145048860.1">
    <property type="nucleotide sequence ID" value="NZ_CP036433.1"/>
</dbReference>
<dbReference type="Pfam" id="PF07635">
    <property type="entry name" value="PSCyt1"/>
    <property type="match status" value="1"/>
</dbReference>
<dbReference type="Pfam" id="PF07583">
    <property type="entry name" value="PSCyt2"/>
    <property type="match status" value="1"/>
</dbReference>
<keyword evidence="6" id="KW-1185">Reference proteome</keyword>
<feature type="domain" description="DUF1549" evidence="2">
    <location>
        <begin position="174"/>
        <end position="379"/>
    </location>
</feature>
<feature type="signal peptide" evidence="1">
    <location>
        <begin position="1"/>
        <end position="22"/>
    </location>
</feature>
<gene>
    <name evidence="5" type="ORF">Pla8534_04370</name>
</gene>